<dbReference type="Proteomes" id="UP000216024">
    <property type="component" value="Unassembled WGS sequence"/>
</dbReference>
<keyword evidence="4" id="KW-0597">Phosphoprotein</keyword>
<keyword evidence="10" id="KW-0472">Membrane</keyword>
<dbReference type="Pfam" id="PF00512">
    <property type="entry name" value="HisKA"/>
    <property type="match status" value="1"/>
</dbReference>
<accession>A0A267MIN2</accession>
<keyword evidence="7" id="KW-0418">Kinase</keyword>
<keyword evidence="10" id="KW-0812">Transmembrane</keyword>
<feature type="domain" description="HAMP" evidence="12">
    <location>
        <begin position="330"/>
        <end position="385"/>
    </location>
</feature>
<evidence type="ECO:0000256" key="7">
    <source>
        <dbReference type="ARBA" id="ARBA00022777"/>
    </source>
</evidence>
<dbReference type="SUPFAM" id="SSF55874">
    <property type="entry name" value="ATPase domain of HSP90 chaperone/DNA topoisomerase II/histidine kinase"/>
    <property type="match status" value="1"/>
</dbReference>
<dbReference type="PROSITE" id="PS50109">
    <property type="entry name" value="HIS_KIN"/>
    <property type="match status" value="1"/>
</dbReference>
<keyword evidence="6" id="KW-0547">Nucleotide-binding</keyword>
<dbReference type="GO" id="GO:0005524">
    <property type="term" value="F:ATP binding"/>
    <property type="evidence" value="ECO:0007669"/>
    <property type="project" value="UniProtKB-KW"/>
</dbReference>
<evidence type="ECO:0000256" key="4">
    <source>
        <dbReference type="ARBA" id="ARBA00022553"/>
    </source>
</evidence>
<evidence type="ECO:0000256" key="8">
    <source>
        <dbReference type="ARBA" id="ARBA00022840"/>
    </source>
</evidence>
<dbReference type="InterPro" id="IPR004358">
    <property type="entry name" value="Sig_transdc_His_kin-like_C"/>
</dbReference>
<dbReference type="PANTHER" id="PTHR43047:SF72">
    <property type="entry name" value="OSMOSENSING HISTIDINE PROTEIN KINASE SLN1"/>
    <property type="match status" value="1"/>
</dbReference>
<dbReference type="GO" id="GO:0005886">
    <property type="term" value="C:plasma membrane"/>
    <property type="evidence" value="ECO:0007669"/>
    <property type="project" value="TreeGrafter"/>
</dbReference>
<dbReference type="Gene3D" id="3.30.565.10">
    <property type="entry name" value="Histidine kinase-like ATPase, C-terminal domain"/>
    <property type="match status" value="1"/>
</dbReference>
<feature type="transmembrane region" description="Helical" evidence="10">
    <location>
        <begin position="6"/>
        <end position="28"/>
    </location>
</feature>
<evidence type="ECO:0000256" key="9">
    <source>
        <dbReference type="ARBA" id="ARBA00023012"/>
    </source>
</evidence>
<dbReference type="InterPro" id="IPR036097">
    <property type="entry name" value="HisK_dim/P_sf"/>
</dbReference>
<evidence type="ECO:0000256" key="10">
    <source>
        <dbReference type="SAM" id="Phobius"/>
    </source>
</evidence>
<dbReference type="InterPro" id="IPR003661">
    <property type="entry name" value="HisK_dim/P_dom"/>
</dbReference>
<dbReference type="SMART" id="SM00388">
    <property type="entry name" value="HisKA"/>
    <property type="match status" value="1"/>
</dbReference>
<reference evidence="13 14" key="1">
    <citation type="submission" date="2017-06" db="EMBL/GenBank/DDBJ databases">
        <title>Draft genome sequence of anaerobic fermentative bacterium Anaeromicrobium sediminis DY2726D isolated from West Pacific Ocean sediments.</title>
        <authorList>
            <person name="Zeng X."/>
        </authorList>
    </citation>
    <scope>NUCLEOTIDE SEQUENCE [LARGE SCALE GENOMIC DNA]</scope>
    <source>
        <strain evidence="13 14">DY2726D</strain>
    </source>
</reference>
<comment type="catalytic activity">
    <reaction evidence="1">
        <text>ATP + protein L-histidine = ADP + protein N-phospho-L-histidine.</text>
        <dbReference type="EC" id="2.7.13.3"/>
    </reaction>
</comment>
<dbReference type="RefSeq" id="WP_095134418.1">
    <property type="nucleotide sequence ID" value="NZ_NIBG01000013.1"/>
</dbReference>
<dbReference type="Gene3D" id="1.10.287.130">
    <property type="match status" value="1"/>
</dbReference>
<evidence type="ECO:0000313" key="13">
    <source>
        <dbReference type="EMBL" id="PAB58653.1"/>
    </source>
</evidence>
<dbReference type="GO" id="GO:0009927">
    <property type="term" value="F:histidine phosphotransfer kinase activity"/>
    <property type="evidence" value="ECO:0007669"/>
    <property type="project" value="TreeGrafter"/>
</dbReference>
<dbReference type="PROSITE" id="PS50885">
    <property type="entry name" value="HAMP"/>
    <property type="match status" value="1"/>
</dbReference>
<dbReference type="FunFam" id="3.30.565.10:FF:000037">
    <property type="entry name" value="Hybrid sensor histidine kinase/response regulator"/>
    <property type="match status" value="1"/>
</dbReference>
<evidence type="ECO:0000256" key="1">
    <source>
        <dbReference type="ARBA" id="ARBA00000085"/>
    </source>
</evidence>
<dbReference type="InterPro" id="IPR003594">
    <property type="entry name" value="HATPase_dom"/>
</dbReference>
<dbReference type="PRINTS" id="PR00344">
    <property type="entry name" value="BCTRLSENSOR"/>
</dbReference>
<dbReference type="Pfam" id="PF22673">
    <property type="entry name" value="MCP-like_PDC_1"/>
    <property type="match status" value="1"/>
</dbReference>
<keyword evidence="14" id="KW-1185">Reference proteome</keyword>
<keyword evidence="5" id="KW-0808">Transferase</keyword>
<dbReference type="SUPFAM" id="SSF47384">
    <property type="entry name" value="Homodimeric domain of signal transducing histidine kinase"/>
    <property type="match status" value="1"/>
</dbReference>
<evidence type="ECO:0000256" key="2">
    <source>
        <dbReference type="ARBA" id="ARBA00004370"/>
    </source>
</evidence>
<dbReference type="GO" id="GO:0000155">
    <property type="term" value="F:phosphorelay sensor kinase activity"/>
    <property type="evidence" value="ECO:0007669"/>
    <property type="project" value="InterPro"/>
</dbReference>
<dbReference type="CDD" id="cd16922">
    <property type="entry name" value="HATPase_EvgS-ArcB-TorS-like"/>
    <property type="match status" value="1"/>
</dbReference>
<sequence>MKKLSSKIVLAIVPAMILLFFFSLVTIIKSTKAMDYQINKELKYLTTGTQSEFNNILSINETIVDSLANVALTEFEVEKFNKEEAYLDGYTKFLDEYVKNMITNDLRTKGVYFTVNPKLKNRIYEVWYVDKNSNGIFKKQEESSDYILGFREDNKEMAWYYDALKSKDGVWIDLYKSNSSKKETISYTRAVYKDNLLIGVAGVDIELDQMKQVIECRECFKNTYALIIDENNKIIMGNESVVSVDTPRLKEWIISNLEYVHEEHGIPSNYKIKNNYIKVTNSKLKNGWNLVCVINKYDLVKSVNDLNKLIFIFAIICSIFMFISCKSIAKEVTIPIDNAIKELKHMETGNFDRTIPIELIERNDDLGTFIRSVNSMQNIIKDLIEQLNVRSLPAEVEIHRNELAYVLDDIIKSAKDEARNKDTLVEKMESEKTKNEFFANLSHELKTPLNIIFSSIQLLDSYDERIIKPSAKKHLRNIRQNAYRLLKIINNIIDISILEANAMDLNLRNENLVEVIENITLSTANYAEEKNKSIVFDTNVEEKIMAVDSDKIERIILNLLSNAIKFTNEGDNIFVDIKDEEDQVMITVKDTGVGIEKSKKEKIFNRFTKADTSLNRNAEGSGIGLSLVKSLVELHEGSIGVESEYGRGTKFIIILPFNQIEETSEGKDIIIKDDKIDKLSIEFSDIYSYNKR</sequence>
<dbReference type="Gene3D" id="3.30.450.20">
    <property type="entry name" value="PAS domain"/>
    <property type="match status" value="1"/>
</dbReference>
<dbReference type="Pfam" id="PF02518">
    <property type="entry name" value="HATPase_c"/>
    <property type="match status" value="1"/>
</dbReference>
<dbReference type="PANTHER" id="PTHR43047">
    <property type="entry name" value="TWO-COMPONENT HISTIDINE PROTEIN KINASE"/>
    <property type="match status" value="1"/>
</dbReference>
<dbReference type="SMART" id="SM00387">
    <property type="entry name" value="HATPase_c"/>
    <property type="match status" value="1"/>
</dbReference>
<evidence type="ECO:0000259" key="11">
    <source>
        <dbReference type="PROSITE" id="PS50109"/>
    </source>
</evidence>
<keyword evidence="9" id="KW-0902">Two-component regulatory system</keyword>
<name>A0A267MIN2_9FIRM</name>
<feature type="domain" description="Histidine kinase" evidence="11">
    <location>
        <begin position="440"/>
        <end position="659"/>
    </location>
</feature>
<evidence type="ECO:0000256" key="6">
    <source>
        <dbReference type="ARBA" id="ARBA00022741"/>
    </source>
</evidence>
<dbReference type="InterPro" id="IPR005467">
    <property type="entry name" value="His_kinase_dom"/>
</dbReference>
<dbReference type="AlphaFoldDB" id="A0A267MIN2"/>
<evidence type="ECO:0000256" key="5">
    <source>
        <dbReference type="ARBA" id="ARBA00022679"/>
    </source>
</evidence>
<comment type="subcellular location">
    <subcellularLocation>
        <location evidence="2">Membrane</location>
    </subcellularLocation>
</comment>
<dbReference type="CDD" id="cd00082">
    <property type="entry name" value="HisKA"/>
    <property type="match status" value="1"/>
</dbReference>
<gene>
    <name evidence="13" type="ORF">CCE28_14320</name>
</gene>
<dbReference type="OrthoDB" id="9813394at2"/>
<protein>
    <recommendedName>
        <fullName evidence="3">histidine kinase</fullName>
        <ecNumber evidence="3">2.7.13.3</ecNumber>
    </recommendedName>
</protein>
<keyword evidence="10" id="KW-1133">Transmembrane helix</keyword>
<comment type="caution">
    <text evidence="13">The sequence shown here is derived from an EMBL/GenBank/DDBJ whole genome shotgun (WGS) entry which is preliminary data.</text>
</comment>
<dbReference type="Gene3D" id="6.10.340.10">
    <property type="match status" value="1"/>
</dbReference>
<dbReference type="EMBL" id="NIBG01000013">
    <property type="protein sequence ID" value="PAB58653.1"/>
    <property type="molecule type" value="Genomic_DNA"/>
</dbReference>
<dbReference type="InterPro" id="IPR003660">
    <property type="entry name" value="HAMP_dom"/>
</dbReference>
<keyword evidence="8" id="KW-0067">ATP-binding</keyword>
<dbReference type="EC" id="2.7.13.3" evidence="3"/>
<evidence type="ECO:0000256" key="3">
    <source>
        <dbReference type="ARBA" id="ARBA00012438"/>
    </source>
</evidence>
<dbReference type="InterPro" id="IPR036890">
    <property type="entry name" value="HATPase_C_sf"/>
</dbReference>
<organism evidence="13 14">
    <name type="scientific">Anaeromicrobium sediminis</name>
    <dbReference type="NCBI Taxonomy" id="1478221"/>
    <lineage>
        <taxon>Bacteria</taxon>
        <taxon>Bacillati</taxon>
        <taxon>Bacillota</taxon>
        <taxon>Clostridia</taxon>
        <taxon>Peptostreptococcales</taxon>
        <taxon>Thermotaleaceae</taxon>
        <taxon>Anaeromicrobium</taxon>
    </lineage>
</organism>
<evidence type="ECO:0000313" key="14">
    <source>
        <dbReference type="Proteomes" id="UP000216024"/>
    </source>
</evidence>
<dbReference type="CDD" id="cd12913">
    <property type="entry name" value="PDC1_MCP_like"/>
    <property type="match status" value="1"/>
</dbReference>
<evidence type="ECO:0000259" key="12">
    <source>
        <dbReference type="PROSITE" id="PS50885"/>
    </source>
</evidence>
<proteinExistence type="predicted"/>